<dbReference type="Proteomes" id="UP001168821">
    <property type="component" value="Unassembled WGS sequence"/>
</dbReference>
<accession>A0AA38LZC8</accession>
<dbReference type="AlphaFoldDB" id="A0AA38LZC8"/>
<name>A0AA38LZC8_9CUCU</name>
<reference evidence="1" key="1">
    <citation type="journal article" date="2023" name="G3 (Bethesda)">
        <title>Whole genome assemblies of Zophobas morio and Tenebrio molitor.</title>
        <authorList>
            <person name="Kaur S."/>
            <person name="Stinson S.A."/>
            <person name="diCenzo G.C."/>
        </authorList>
    </citation>
    <scope>NUCLEOTIDE SEQUENCE</scope>
    <source>
        <strain evidence="1">QUZm001</strain>
    </source>
</reference>
<gene>
    <name evidence="1" type="ORF">Zmor_004505</name>
</gene>
<proteinExistence type="predicted"/>
<evidence type="ECO:0000313" key="1">
    <source>
        <dbReference type="EMBL" id="KAJ3622569.1"/>
    </source>
</evidence>
<comment type="caution">
    <text evidence="1">The sequence shown here is derived from an EMBL/GenBank/DDBJ whole genome shotgun (WGS) entry which is preliminary data.</text>
</comment>
<keyword evidence="2" id="KW-1185">Reference proteome</keyword>
<evidence type="ECO:0000313" key="2">
    <source>
        <dbReference type="Proteomes" id="UP001168821"/>
    </source>
</evidence>
<dbReference type="EMBL" id="JALNTZ010001919">
    <property type="protein sequence ID" value="KAJ3622569.1"/>
    <property type="molecule type" value="Genomic_DNA"/>
</dbReference>
<organism evidence="1 2">
    <name type="scientific">Zophobas morio</name>
    <dbReference type="NCBI Taxonomy" id="2755281"/>
    <lineage>
        <taxon>Eukaryota</taxon>
        <taxon>Metazoa</taxon>
        <taxon>Ecdysozoa</taxon>
        <taxon>Arthropoda</taxon>
        <taxon>Hexapoda</taxon>
        <taxon>Insecta</taxon>
        <taxon>Pterygota</taxon>
        <taxon>Neoptera</taxon>
        <taxon>Endopterygota</taxon>
        <taxon>Coleoptera</taxon>
        <taxon>Polyphaga</taxon>
        <taxon>Cucujiformia</taxon>
        <taxon>Tenebrionidae</taxon>
        <taxon>Zophobas</taxon>
    </lineage>
</organism>
<protein>
    <submittedName>
        <fullName evidence="1">Uncharacterized protein</fullName>
    </submittedName>
</protein>
<sequence>MMELKLGLNDSIVSHDRINNIVEGINSHNYGFKISEHMEINRFLCALPDEPNRELFNYDKFLKIRDPTTNISCLELVKMVEAWQVTCSRFQYKGKQEAVFRVGKEKNLILPANNSFKAWDAPFARETINQKKIAISGTNVKEAVIIVIMKRNVLLGTRSAINVIK</sequence>